<evidence type="ECO:0000256" key="7">
    <source>
        <dbReference type="RuleBase" id="RU363032"/>
    </source>
</evidence>
<evidence type="ECO:0000313" key="9">
    <source>
        <dbReference type="EMBL" id="RAV22999.1"/>
    </source>
</evidence>
<dbReference type="GO" id="GO:0005886">
    <property type="term" value="C:plasma membrane"/>
    <property type="evidence" value="ECO:0007669"/>
    <property type="project" value="UniProtKB-SubCell"/>
</dbReference>
<dbReference type="PROSITE" id="PS50928">
    <property type="entry name" value="ABC_TM1"/>
    <property type="match status" value="1"/>
</dbReference>
<evidence type="ECO:0000256" key="1">
    <source>
        <dbReference type="ARBA" id="ARBA00004651"/>
    </source>
</evidence>
<evidence type="ECO:0000259" key="8">
    <source>
        <dbReference type="PROSITE" id="PS50928"/>
    </source>
</evidence>
<reference evidence="9 10" key="1">
    <citation type="journal article" date="2009" name="Int. J. Syst. Evol. Microbiol.">
        <title>Paenibacillus contaminans sp. nov., isolated from a contaminated laboratory plate.</title>
        <authorList>
            <person name="Chou J.H."/>
            <person name="Lee J.H."/>
            <person name="Lin M.C."/>
            <person name="Chang P.S."/>
            <person name="Arun A.B."/>
            <person name="Young C.C."/>
            <person name="Chen W.M."/>
        </authorList>
    </citation>
    <scope>NUCLEOTIDE SEQUENCE [LARGE SCALE GENOMIC DNA]</scope>
    <source>
        <strain evidence="9 10">CKOBP-6</strain>
    </source>
</reference>
<evidence type="ECO:0000256" key="2">
    <source>
        <dbReference type="ARBA" id="ARBA00022448"/>
    </source>
</evidence>
<dbReference type="PANTHER" id="PTHR43744">
    <property type="entry name" value="ABC TRANSPORTER PERMEASE PROTEIN MG189-RELATED-RELATED"/>
    <property type="match status" value="1"/>
</dbReference>
<evidence type="ECO:0000256" key="3">
    <source>
        <dbReference type="ARBA" id="ARBA00022475"/>
    </source>
</evidence>
<evidence type="ECO:0000256" key="4">
    <source>
        <dbReference type="ARBA" id="ARBA00022692"/>
    </source>
</evidence>
<accession>A0A329MSP1</accession>
<feature type="transmembrane region" description="Helical" evidence="7">
    <location>
        <begin position="182"/>
        <end position="204"/>
    </location>
</feature>
<comment type="caution">
    <text evidence="9">The sequence shown here is derived from an EMBL/GenBank/DDBJ whole genome shotgun (WGS) entry which is preliminary data.</text>
</comment>
<dbReference type="SUPFAM" id="SSF161098">
    <property type="entry name" value="MetI-like"/>
    <property type="match status" value="1"/>
</dbReference>
<dbReference type="Gene3D" id="1.10.3720.10">
    <property type="entry name" value="MetI-like"/>
    <property type="match status" value="1"/>
</dbReference>
<comment type="similarity">
    <text evidence="7">Belongs to the binding-protein-dependent transport system permease family.</text>
</comment>
<sequence length="289" mass="32144">MNKLTPPQRIFSAFNYAFLTIFGITMLIPFVHIIAGSFSSSLAIKQGLVSILPVDFTFDNYKAVMADPTIWQSFSVTVLITVVGTFLNLLLTCLMAYALSKHDLKGRSLIMLLVLFTMIFQAPMIPSYLLVKSLGMLNTIWSVIVPGLISAFNMVIMISFFRNIPDGLLDSAKIDGCGEYRTLFQIVLPLSLPSLMTIGLFYAVGHWNSYFNAMMYIRDPNLHPLQLKLRRLIVESDVDSMMSSAIATMQSAEGIKMASILFATLPILIVYPLIQKHFMKGSMLGSVKG</sequence>
<feature type="transmembrane region" description="Helical" evidence="7">
    <location>
        <begin position="140"/>
        <end position="161"/>
    </location>
</feature>
<evidence type="ECO:0000256" key="6">
    <source>
        <dbReference type="ARBA" id="ARBA00023136"/>
    </source>
</evidence>
<dbReference type="AlphaFoldDB" id="A0A329MSP1"/>
<feature type="transmembrane region" description="Helical" evidence="7">
    <location>
        <begin position="70"/>
        <end position="97"/>
    </location>
</feature>
<dbReference type="EMBL" id="QMFB01000001">
    <property type="protein sequence ID" value="RAV22999.1"/>
    <property type="molecule type" value="Genomic_DNA"/>
</dbReference>
<feature type="domain" description="ABC transmembrane type-1" evidence="8">
    <location>
        <begin position="74"/>
        <end position="274"/>
    </location>
</feature>
<dbReference type="PANTHER" id="PTHR43744:SF9">
    <property type="entry name" value="POLYGALACTURONAN_RHAMNOGALACTURONAN TRANSPORT SYSTEM PERMEASE PROTEIN YTCP"/>
    <property type="match status" value="1"/>
</dbReference>
<keyword evidence="4 7" id="KW-0812">Transmembrane</keyword>
<keyword evidence="2 7" id="KW-0813">Transport</keyword>
<dbReference type="Proteomes" id="UP000250369">
    <property type="component" value="Unassembled WGS sequence"/>
</dbReference>
<proteinExistence type="inferred from homology"/>
<dbReference type="InterPro" id="IPR000515">
    <property type="entry name" value="MetI-like"/>
</dbReference>
<keyword evidence="6 7" id="KW-0472">Membrane</keyword>
<dbReference type="InterPro" id="IPR035906">
    <property type="entry name" value="MetI-like_sf"/>
</dbReference>
<evidence type="ECO:0000256" key="5">
    <source>
        <dbReference type="ARBA" id="ARBA00022989"/>
    </source>
</evidence>
<dbReference type="GO" id="GO:0055085">
    <property type="term" value="P:transmembrane transport"/>
    <property type="evidence" value="ECO:0007669"/>
    <property type="project" value="InterPro"/>
</dbReference>
<feature type="transmembrane region" description="Helical" evidence="7">
    <location>
        <begin position="257"/>
        <end position="274"/>
    </location>
</feature>
<dbReference type="RefSeq" id="WP_113029108.1">
    <property type="nucleotide sequence ID" value="NZ_QMFB01000001.1"/>
</dbReference>
<dbReference type="CDD" id="cd06261">
    <property type="entry name" value="TM_PBP2"/>
    <property type="match status" value="1"/>
</dbReference>
<evidence type="ECO:0000313" key="10">
    <source>
        <dbReference type="Proteomes" id="UP000250369"/>
    </source>
</evidence>
<dbReference type="OrthoDB" id="9810086at2"/>
<keyword evidence="3" id="KW-1003">Cell membrane</keyword>
<comment type="subcellular location">
    <subcellularLocation>
        <location evidence="1 7">Cell membrane</location>
        <topology evidence="1 7">Multi-pass membrane protein</topology>
    </subcellularLocation>
</comment>
<keyword evidence="10" id="KW-1185">Reference proteome</keyword>
<feature type="transmembrane region" description="Helical" evidence="7">
    <location>
        <begin position="109"/>
        <end position="128"/>
    </location>
</feature>
<keyword evidence="5 7" id="KW-1133">Transmembrane helix</keyword>
<name>A0A329MSP1_9BACL</name>
<gene>
    <name evidence="9" type="ORF">DQG23_02010</name>
</gene>
<protein>
    <submittedName>
        <fullName evidence="9">ABC transporter permease</fullName>
    </submittedName>
</protein>
<organism evidence="9 10">
    <name type="scientific">Paenibacillus contaminans</name>
    <dbReference type="NCBI Taxonomy" id="450362"/>
    <lineage>
        <taxon>Bacteria</taxon>
        <taxon>Bacillati</taxon>
        <taxon>Bacillota</taxon>
        <taxon>Bacilli</taxon>
        <taxon>Bacillales</taxon>
        <taxon>Paenibacillaceae</taxon>
        <taxon>Paenibacillus</taxon>
    </lineage>
</organism>
<dbReference type="Pfam" id="PF00528">
    <property type="entry name" value="BPD_transp_1"/>
    <property type="match status" value="1"/>
</dbReference>
<feature type="transmembrane region" description="Helical" evidence="7">
    <location>
        <begin position="12"/>
        <end position="35"/>
    </location>
</feature>